<gene>
    <name evidence="1" type="ORF">BAUCODRAFT_32563</name>
</gene>
<dbReference type="PANTHER" id="PTHR14614:SF156">
    <property type="entry name" value="PROTEIN-LYSINE N-METHYLTRANSFERASE EFM2"/>
    <property type="match status" value="1"/>
</dbReference>
<dbReference type="GeneID" id="19111813"/>
<protein>
    <submittedName>
        <fullName evidence="1">Uncharacterized protein</fullName>
    </submittedName>
</protein>
<dbReference type="Proteomes" id="UP000011761">
    <property type="component" value="Unassembled WGS sequence"/>
</dbReference>
<dbReference type="OMA" id="EWCVWRW"/>
<sequence length="250" mass="27872">MSTRKRLSFNVKLNTTGDTITIHISDPSNLQADNLALATWGSSEVLANTLHRLPTPDFAGTGAIAGLGSVLELGAGTGLVGLSAAAIWRVWVTLTDLEPILPNIKANIELNRAVIRGYGGSAACGMLDWARPDLLTFFVPEHESQLTADASGEWKPWKFRVVLAADTVYSEEHPELLTKAVTARLERSPKARFIMCYPLRIGYLDHIRDLWERLELAGLGCMQEGRESLHEEWDEDTPYEWCVWRWRGDI</sequence>
<accession>M2MP86</accession>
<dbReference type="OrthoDB" id="433955at2759"/>
<dbReference type="Gene3D" id="3.40.50.150">
    <property type="entry name" value="Vaccinia Virus protein VP39"/>
    <property type="match status" value="1"/>
</dbReference>
<dbReference type="HOGENOM" id="CLU_049351_2_0_1"/>
<organism evidence="1 2">
    <name type="scientific">Baudoinia panamericana (strain UAMH 10762)</name>
    <name type="common">Angels' share fungus</name>
    <name type="synonym">Baudoinia compniacensis (strain UAMH 10762)</name>
    <dbReference type="NCBI Taxonomy" id="717646"/>
    <lineage>
        <taxon>Eukaryota</taxon>
        <taxon>Fungi</taxon>
        <taxon>Dikarya</taxon>
        <taxon>Ascomycota</taxon>
        <taxon>Pezizomycotina</taxon>
        <taxon>Dothideomycetes</taxon>
        <taxon>Dothideomycetidae</taxon>
        <taxon>Mycosphaerellales</taxon>
        <taxon>Teratosphaeriaceae</taxon>
        <taxon>Baudoinia</taxon>
    </lineage>
</organism>
<dbReference type="SUPFAM" id="SSF53335">
    <property type="entry name" value="S-adenosyl-L-methionine-dependent methyltransferases"/>
    <property type="match status" value="1"/>
</dbReference>
<keyword evidence="2" id="KW-1185">Reference proteome</keyword>
<dbReference type="STRING" id="717646.M2MP86"/>
<dbReference type="RefSeq" id="XP_007674513.1">
    <property type="nucleotide sequence ID" value="XM_007676323.1"/>
</dbReference>
<dbReference type="KEGG" id="bcom:BAUCODRAFT_32563"/>
<dbReference type="InterPro" id="IPR029063">
    <property type="entry name" value="SAM-dependent_MTases_sf"/>
</dbReference>
<proteinExistence type="predicted"/>
<dbReference type="GO" id="GO:0008757">
    <property type="term" value="F:S-adenosylmethionine-dependent methyltransferase activity"/>
    <property type="evidence" value="ECO:0007669"/>
    <property type="project" value="UniProtKB-ARBA"/>
</dbReference>
<dbReference type="InterPro" id="IPR019410">
    <property type="entry name" value="Methyltransf_16"/>
</dbReference>
<dbReference type="EMBL" id="KB445553">
    <property type="protein sequence ID" value="EMC98511.1"/>
    <property type="molecule type" value="Genomic_DNA"/>
</dbReference>
<evidence type="ECO:0000313" key="2">
    <source>
        <dbReference type="Proteomes" id="UP000011761"/>
    </source>
</evidence>
<dbReference type="eggNOG" id="KOG2793">
    <property type="taxonomic scope" value="Eukaryota"/>
</dbReference>
<dbReference type="PANTHER" id="PTHR14614">
    <property type="entry name" value="HEPATOCELLULAR CARCINOMA-ASSOCIATED ANTIGEN"/>
    <property type="match status" value="1"/>
</dbReference>
<dbReference type="AlphaFoldDB" id="M2MP86"/>
<evidence type="ECO:0000313" key="1">
    <source>
        <dbReference type="EMBL" id="EMC98511.1"/>
    </source>
</evidence>
<reference evidence="1 2" key="1">
    <citation type="journal article" date="2012" name="PLoS Pathog.">
        <title>Diverse lifestyles and strategies of plant pathogenesis encoded in the genomes of eighteen Dothideomycetes fungi.</title>
        <authorList>
            <person name="Ohm R.A."/>
            <person name="Feau N."/>
            <person name="Henrissat B."/>
            <person name="Schoch C.L."/>
            <person name="Horwitz B.A."/>
            <person name="Barry K.W."/>
            <person name="Condon B.J."/>
            <person name="Copeland A.C."/>
            <person name="Dhillon B."/>
            <person name="Glaser F."/>
            <person name="Hesse C.N."/>
            <person name="Kosti I."/>
            <person name="LaButti K."/>
            <person name="Lindquist E.A."/>
            <person name="Lucas S."/>
            <person name="Salamov A.A."/>
            <person name="Bradshaw R.E."/>
            <person name="Ciuffetti L."/>
            <person name="Hamelin R.C."/>
            <person name="Kema G.H.J."/>
            <person name="Lawrence C."/>
            <person name="Scott J.A."/>
            <person name="Spatafora J.W."/>
            <person name="Turgeon B.G."/>
            <person name="de Wit P.J.G.M."/>
            <person name="Zhong S."/>
            <person name="Goodwin S.B."/>
            <person name="Grigoriev I.V."/>
        </authorList>
    </citation>
    <scope>NUCLEOTIDE SEQUENCE [LARGE SCALE GENOMIC DNA]</scope>
    <source>
        <strain evidence="1 2">UAMH 10762</strain>
    </source>
</reference>
<dbReference type="GO" id="GO:0005829">
    <property type="term" value="C:cytosol"/>
    <property type="evidence" value="ECO:0007669"/>
    <property type="project" value="TreeGrafter"/>
</dbReference>
<name>M2MP86_BAUPA</name>
<dbReference type="Pfam" id="PF10294">
    <property type="entry name" value="Methyltransf_16"/>
    <property type="match status" value="1"/>
</dbReference>